<evidence type="ECO:0000256" key="1">
    <source>
        <dbReference type="SAM" id="Phobius"/>
    </source>
</evidence>
<evidence type="ECO:0000313" key="4">
    <source>
        <dbReference type="Proteomes" id="UP000290475"/>
    </source>
</evidence>
<evidence type="ECO:0000313" key="3">
    <source>
        <dbReference type="EMBL" id="UYN55654.1"/>
    </source>
</evidence>
<reference evidence="2 4" key="1">
    <citation type="submission" date="2017-01" db="EMBL/GenBank/DDBJ databases">
        <title>Lactobacillus chiayiensis sp. nov., a lactic acid bacterium isolated from compost.</title>
        <authorList>
            <person name="Huang C.-H."/>
        </authorList>
    </citation>
    <scope>NUCLEOTIDE SEQUENCE [LARGE SCALE GENOMIC DNA]</scope>
    <source>
        <strain evidence="2">Chh01</strain>
        <strain evidence="4">chh01</strain>
    </source>
</reference>
<reference evidence="3" key="2">
    <citation type="submission" date="2022-10" db="EMBL/GenBank/DDBJ databases">
        <title>Comparative genomic analysis and in-vitro probiotic properties of the potential probiotic L. chiayiensis AACE 3.</title>
        <authorList>
            <person name="Kang X."/>
        </authorList>
    </citation>
    <scope>NUCLEOTIDE SEQUENCE</scope>
    <source>
        <strain evidence="3">AACE 3</strain>
    </source>
</reference>
<dbReference type="Proteomes" id="UP000290475">
    <property type="component" value="Unassembled WGS sequence"/>
</dbReference>
<organism evidence="2 4">
    <name type="scientific">Lacticaseibacillus chiayiensis</name>
    <dbReference type="NCBI Taxonomy" id="2100821"/>
    <lineage>
        <taxon>Bacteria</taxon>
        <taxon>Bacillati</taxon>
        <taxon>Bacillota</taxon>
        <taxon>Bacilli</taxon>
        <taxon>Lactobacillales</taxon>
        <taxon>Lactobacillaceae</taxon>
        <taxon>Lacticaseibacillus</taxon>
    </lineage>
</organism>
<keyword evidence="5" id="KW-1185">Reference proteome</keyword>
<evidence type="ECO:0000313" key="5">
    <source>
        <dbReference type="Proteomes" id="UP001164790"/>
    </source>
</evidence>
<accession>A0A4Q1U2S9</accession>
<dbReference type="EMBL" id="MSSM01000014">
    <property type="protein sequence ID" value="RXT25055.1"/>
    <property type="molecule type" value="Genomic_DNA"/>
</dbReference>
<keyword evidence="1" id="KW-0812">Transmembrane</keyword>
<feature type="transmembrane region" description="Helical" evidence="1">
    <location>
        <begin position="69"/>
        <end position="91"/>
    </location>
</feature>
<dbReference type="AlphaFoldDB" id="A0A4Q1U2S9"/>
<feature type="transmembrane region" description="Helical" evidence="1">
    <location>
        <begin position="6"/>
        <end position="23"/>
    </location>
</feature>
<feature type="transmembrane region" description="Helical" evidence="1">
    <location>
        <begin position="35"/>
        <end position="57"/>
    </location>
</feature>
<keyword evidence="1" id="KW-1133">Transmembrane helix</keyword>
<dbReference type="Proteomes" id="UP001164790">
    <property type="component" value="Chromosome"/>
</dbReference>
<evidence type="ECO:0000313" key="2">
    <source>
        <dbReference type="EMBL" id="RXT25055.1"/>
    </source>
</evidence>
<protein>
    <submittedName>
        <fullName evidence="2">Uncharacterized protein</fullName>
    </submittedName>
</protein>
<proteinExistence type="predicted"/>
<keyword evidence="1" id="KW-0472">Membrane</keyword>
<dbReference type="EMBL" id="CP107523">
    <property type="protein sequence ID" value="UYN55654.1"/>
    <property type="molecule type" value="Genomic_DNA"/>
</dbReference>
<dbReference type="RefSeq" id="WP_129301727.1">
    <property type="nucleotide sequence ID" value="NZ_CP107523.1"/>
</dbReference>
<name>A0A4Q1U2S9_9LACO</name>
<sequence length="114" mass="12952">MFEFLSIILEPLLEIILIPIFWPEFDLESPPKFNLFRILLTLAVSGSIAGFGIWLLLHLLTDSFNTVPLFGGLLFLAAGGFPAGHALIDFFGYRRTIRRQRDAKVEAEKPYQEL</sequence>
<gene>
    <name evidence="2" type="ORF">BVJ53_06595</name>
    <name evidence="3" type="ORF">OFW50_09150</name>
</gene>